<dbReference type="GO" id="GO:0046872">
    <property type="term" value="F:metal ion binding"/>
    <property type="evidence" value="ECO:0007669"/>
    <property type="project" value="InterPro"/>
</dbReference>
<feature type="domain" description="HMA" evidence="2">
    <location>
        <begin position="11"/>
        <end position="80"/>
    </location>
</feature>
<dbReference type="EMBL" id="VAHF01000009">
    <property type="protein sequence ID" value="TXG55595.1"/>
    <property type="molecule type" value="Genomic_DNA"/>
</dbReference>
<dbReference type="OrthoDB" id="692882at2759"/>
<protein>
    <recommendedName>
        <fullName evidence="2">HMA domain-containing protein</fullName>
    </recommendedName>
</protein>
<dbReference type="Gene3D" id="3.30.70.100">
    <property type="match status" value="2"/>
</dbReference>
<keyword evidence="4" id="KW-1185">Reference proteome</keyword>
<dbReference type="Proteomes" id="UP000323000">
    <property type="component" value="Chromosome 9"/>
</dbReference>
<dbReference type="AlphaFoldDB" id="A0A5C7HFZ4"/>
<gene>
    <name evidence="3" type="ORF">EZV62_020851</name>
</gene>
<comment type="caution">
    <text evidence="3">The sequence shown here is derived from an EMBL/GenBank/DDBJ whole genome shotgun (WGS) entry which is preliminary data.</text>
</comment>
<organism evidence="3 4">
    <name type="scientific">Acer yangbiense</name>
    <dbReference type="NCBI Taxonomy" id="1000413"/>
    <lineage>
        <taxon>Eukaryota</taxon>
        <taxon>Viridiplantae</taxon>
        <taxon>Streptophyta</taxon>
        <taxon>Embryophyta</taxon>
        <taxon>Tracheophyta</taxon>
        <taxon>Spermatophyta</taxon>
        <taxon>Magnoliopsida</taxon>
        <taxon>eudicotyledons</taxon>
        <taxon>Gunneridae</taxon>
        <taxon>Pentapetalae</taxon>
        <taxon>rosids</taxon>
        <taxon>malvids</taxon>
        <taxon>Sapindales</taxon>
        <taxon>Sapindaceae</taxon>
        <taxon>Hippocastanoideae</taxon>
        <taxon>Acereae</taxon>
        <taxon>Acer</taxon>
    </lineage>
</organism>
<name>A0A5C7HFZ4_9ROSI</name>
<feature type="region of interest" description="Disordered" evidence="1">
    <location>
        <begin position="85"/>
        <end position="111"/>
    </location>
</feature>
<dbReference type="InterPro" id="IPR044296">
    <property type="entry name" value="HIPP46"/>
</dbReference>
<dbReference type="PROSITE" id="PS50846">
    <property type="entry name" value="HMA_2"/>
    <property type="match status" value="1"/>
</dbReference>
<dbReference type="InterPro" id="IPR006121">
    <property type="entry name" value="HMA_dom"/>
</dbReference>
<sequence length="227" mass="25013">MCNKDISLLLQQKVLIKVSMHCDKSRKKAMTIAVQTSGVISATIKGDDRGQIEVTGVAIDIYNLLTKLRKKLKYADLLSVAPIEEKPPDKPITTAETPQPPPQPQPQPQPVGQKVVIKVTINGQKSRPKVMNIVVGSFGVESVAWKGDDKNQIEVIGDGLDPAVLTLLLRKKLGYADLVSVEEKKDEKKEDEAKLQVTAMPAYSYYGSWPYCEATQVVRDPYYGSCS</sequence>
<evidence type="ECO:0000256" key="1">
    <source>
        <dbReference type="SAM" id="MobiDB-lite"/>
    </source>
</evidence>
<evidence type="ECO:0000313" key="3">
    <source>
        <dbReference type="EMBL" id="TXG55595.1"/>
    </source>
</evidence>
<feature type="compositionally biased region" description="Pro residues" evidence="1">
    <location>
        <begin position="98"/>
        <end position="109"/>
    </location>
</feature>
<reference evidence="4" key="1">
    <citation type="journal article" date="2019" name="Gigascience">
        <title>De novo genome assembly of the endangered Acer yangbiense, a plant species with extremely small populations endemic to Yunnan Province, China.</title>
        <authorList>
            <person name="Yang J."/>
            <person name="Wariss H.M."/>
            <person name="Tao L."/>
            <person name="Zhang R."/>
            <person name="Yun Q."/>
            <person name="Hollingsworth P."/>
            <person name="Dao Z."/>
            <person name="Luo G."/>
            <person name="Guo H."/>
            <person name="Ma Y."/>
            <person name="Sun W."/>
        </authorList>
    </citation>
    <scope>NUCLEOTIDE SEQUENCE [LARGE SCALE GENOMIC DNA]</scope>
    <source>
        <strain evidence="4">cv. Malutang</strain>
    </source>
</reference>
<accession>A0A5C7HFZ4</accession>
<evidence type="ECO:0000313" key="4">
    <source>
        <dbReference type="Proteomes" id="UP000323000"/>
    </source>
</evidence>
<proteinExistence type="predicted"/>
<dbReference type="PANTHER" id="PTHR46371">
    <property type="entry name" value="OS04G0464100 PROTEIN"/>
    <property type="match status" value="1"/>
</dbReference>
<evidence type="ECO:0000259" key="2">
    <source>
        <dbReference type="PROSITE" id="PS50846"/>
    </source>
</evidence>